<feature type="domain" description="Zinc finger DksA/TraR C4-type" evidence="5">
    <location>
        <begin position="76"/>
        <end position="108"/>
    </location>
</feature>
<reference evidence="6 7" key="1">
    <citation type="submission" date="2021-01" db="EMBL/GenBank/DDBJ databases">
        <title>Whole genome shotgun sequence of Planobispora longispora NBRC 13918.</title>
        <authorList>
            <person name="Komaki H."/>
            <person name="Tamura T."/>
        </authorList>
    </citation>
    <scope>NUCLEOTIDE SEQUENCE [LARGE SCALE GENOMIC DNA]</scope>
    <source>
        <strain evidence="6 7">NBRC 13918</strain>
    </source>
</reference>
<organism evidence="6 7">
    <name type="scientific">Planobispora longispora</name>
    <dbReference type="NCBI Taxonomy" id="28887"/>
    <lineage>
        <taxon>Bacteria</taxon>
        <taxon>Bacillati</taxon>
        <taxon>Actinomycetota</taxon>
        <taxon>Actinomycetes</taxon>
        <taxon>Streptosporangiales</taxon>
        <taxon>Streptosporangiaceae</taxon>
        <taxon>Planobispora</taxon>
    </lineage>
</organism>
<evidence type="ECO:0000256" key="3">
    <source>
        <dbReference type="ARBA" id="ARBA00022833"/>
    </source>
</evidence>
<keyword evidence="1" id="KW-0479">Metal-binding</keyword>
<keyword evidence="3" id="KW-0862">Zinc</keyword>
<evidence type="ECO:0000313" key="6">
    <source>
        <dbReference type="EMBL" id="GIH73705.1"/>
    </source>
</evidence>
<dbReference type="PROSITE" id="PS01102">
    <property type="entry name" value="ZF_DKSA_1"/>
    <property type="match status" value="1"/>
</dbReference>
<protein>
    <recommendedName>
        <fullName evidence="5">Zinc finger DksA/TraR C4-type domain-containing protein</fullName>
    </recommendedName>
</protein>
<name>A0A8J3RFD2_9ACTN</name>
<dbReference type="PROSITE" id="PS51128">
    <property type="entry name" value="ZF_DKSA_2"/>
    <property type="match status" value="1"/>
</dbReference>
<keyword evidence="7" id="KW-1185">Reference proteome</keyword>
<dbReference type="AlphaFoldDB" id="A0A8J3RFD2"/>
<evidence type="ECO:0000313" key="7">
    <source>
        <dbReference type="Proteomes" id="UP000616724"/>
    </source>
</evidence>
<dbReference type="Pfam" id="PF01258">
    <property type="entry name" value="zf-dskA_traR"/>
    <property type="match status" value="1"/>
</dbReference>
<evidence type="ECO:0000256" key="2">
    <source>
        <dbReference type="ARBA" id="ARBA00022771"/>
    </source>
</evidence>
<dbReference type="Gene3D" id="1.20.120.910">
    <property type="entry name" value="DksA, coiled-coil domain"/>
    <property type="match status" value="1"/>
</dbReference>
<proteinExistence type="predicted"/>
<dbReference type="PANTHER" id="PTHR33823:SF4">
    <property type="entry name" value="GENERAL STRESS PROTEIN 16O"/>
    <property type="match status" value="1"/>
</dbReference>
<dbReference type="InterPro" id="IPR000962">
    <property type="entry name" value="Znf_DskA_TraR"/>
</dbReference>
<dbReference type="GO" id="GO:0008270">
    <property type="term" value="F:zinc ion binding"/>
    <property type="evidence" value="ECO:0007669"/>
    <property type="project" value="UniProtKB-KW"/>
</dbReference>
<keyword evidence="2" id="KW-0863">Zinc-finger</keyword>
<dbReference type="Proteomes" id="UP000616724">
    <property type="component" value="Unassembled WGS sequence"/>
</dbReference>
<feature type="zinc finger region" description="dksA C4-type" evidence="4">
    <location>
        <begin position="79"/>
        <end position="103"/>
    </location>
</feature>
<dbReference type="PANTHER" id="PTHR33823">
    <property type="entry name" value="RNA POLYMERASE-BINDING TRANSCRIPTION FACTOR DKSA-RELATED"/>
    <property type="match status" value="1"/>
</dbReference>
<comment type="caution">
    <text evidence="6">The sequence shown here is derived from an EMBL/GenBank/DDBJ whole genome shotgun (WGS) entry which is preliminary data.</text>
</comment>
<sequence length="110" mass="12267">MTADVRLSDVQLASIREELRGQLFRWTKRLAELEAAVNDDAVEVSAKPDVLADIVSVERNIAVVRAALRNIAELVYGRCEGCGADIPFERLKARPLAAFCVGCQRRREVR</sequence>
<evidence type="ECO:0000256" key="1">
    <source>
        <dbReference type="ARBA" id="ARBA00022723"/>
    </source>
</evidence>
<gene>
    <name evidence="6" type="ORF">Plo01_01340</name>
</gene>
<dbReference type="RefSeq" id="WP_203888452.1">
    <property type="nucleotide sequence ID" value="NZ_BOOH01000001.1"/>
</dbReference>
<evidence type="ECO:0000256" key="4">
    <source>
        <dbReference type="PROSITE-ProRule" id="PRU00510"/>
    </source>
</evidence>
<dbReference type="EMBL" id="BOOH01000001">
    <property type="protein sequence ID" value="GIH73705.1"/>
    <property type="molecule type" value="Genomic_DNA"/>
</dbReference>
<dbReference type="SUPFAM" id="SSF57716">
    <property type="entry name" value="Glucocorticoid receptor-like (DNA-binding domain)"/>
    <property type="match status" value="1"/>
</dbReference>
<accession>A0A8J3RFD2</accession>
<dbReference type="InterPro" id="IPR020458">
    <property type="entry name" value="Znf_DskA_TraR_CS"/>
</dbReference>
<evidence type="ECO:0000259" key="5">
    <source>
        <dbReference type="Pfam" id="PF01258"/>
    </source>
</evidence>